<keyword evidence="2" id="KW-1185">Reference proteome</keyword>
<evidence type="ECO:0008006" key="3">
    <source>
        <dbReference type="Google" id="ProtNLM"/>
    </source>
</evidence>
<dbReference type="EMBL" id="FNPI01000032">
    <property type="protein sequence ID" value="SDZ68119.1"/>
    <property type="molecule type" value="Genomic_DNA"/>
</dbReference>
<proteinExistence type="predicted"/>
<evidence type="ECO:0000313" key="2">
    <source>
        <dbReference type="Proteomes" id="UP000198935"/>
    </source>
</evidence>
<name>A0A1H3V220_9BACI</name>
<evidence type="ECO:0000313" key="1">
    <source>
        <dbReference type="EMBL" id="SDZ68119.1"/>
    </source>
</evidence>
<dbReference type="Proteomes" id="UP000198935">
    <property type="component" value="Unassembled WGS sequence"/>
</dbReference>
<organism evidence="1 2">
    <name type="scientific">Evansella caseinilytica</name>
    <dbReference type="NCBI Taxonomy" id="1503961"/>
    <lineage>
        <taxon>Bacteria</taxon>
        <taxon>Bacillati</taxon>
        <taxon>Bacillota</taxon>
        <taxon>Bacilli</taxon>
        <taxon>Bacillales</taxon>
        <taxon>Bacillaceae</taxon>
        <taxon>Evansella</taxon>
    </lineage>
</organism>
<protein>
    <recommendedName>
        <fullName evidence="3">DUF4031 domain-containing protein</fullName>
    </recommendedName>
</protein>
<dbReference type="AlphaFoldDB" id="A0A1H3V220"/>
<reference evidence="2" key="1">
    <citation type="submission" date="2016-10" db="EMBL/GenBank/DDBJ databases">
        <authorList>
            <person name="Varghese N."/>
            <person name="Submissions S."/>
        </authorList>
    </citation>
    <scope>NUCLEOTIDE SEQUENCE [LARGE SCALE GENOMIC DNA]</scope>
    <source>
        <strain evidence="2">SP</strain>
    </source>
</reference>
<accession>A0A1H3V220</accession>
<dbReference type="STRING" id="1503961.SAMN05421736_1326"/>
<sequence>MDCAMAFGIKRQELEQWKERAASGELAFLTHFWHDGRFPEYQTVTKVACSDVEKLVRWGRKHGLKREWIHHRSDFPHFDLLGEKQQVILAAENKSDQLARLVKRIKRKDE</sequence>
<gene>
    <name evidence="1" type="ORF">SAMN05421736_1326</name>
</gene>